<dbReference type="Proteomes" id="UP001597018">
    <property type="component" value="Unassembled WGS sequence"/>
</dbReference>
<evidence type="ECO:0000313" key="3">
    <source>
        <dbReference type="Proteomes" id="UP001597018"/>
    </source>
</evidence>
<feature type="domain" description="DUF397" evidence="1">
    <location>
        <begin position="7"/>
        <end position="59"/>
    </location>
</feature>
<name>A0ABW3FTM1_9PSEU</name>
<sequence>MPERVTRWRKSSRSMNQGACVEVAFLGGDAVAARDSKDPGGPALVFARRQWTAFLGRLRDGR</sequence>
<dbReference type="EMBL" id="JBHTIW010000011">
    <property type="protein sequence ID" value="MFD0921218.1"/>
    <property type="molecule type" value="Genomic_DNA"/>
</dbReference>
<reference evidence="3" key="1">
    <citation type="journal article" date="2019" name="Int. J. Syst. Evol. Microbiol.">
        <title>The Global Catalogue of Microorganisms (GCM) 10K type strain sequencing project: providing services to taxonomists for standard genome sequencing and annotation.</title>
        <authorList>
            <consortium name="The Broad Institute Genomics Platform"/>
            <consortium name="The Broad Institute Genome Sequencing Center for Infectious Disease"/>
            <person name="Wu L."/>
            <person name="Ma J."/>
        </authorList>
    </citation>
    <scope>NUCLEOTIDE SEQUENCE [LARGE SCALE GENOMIC DNA]</scope>
    <source>
        <strain evidence="3">CCUG 56401</strain>
    </source>
</reference>
<dbReference type="RefSeq" id="WP_263248853.1">
    <property type="nucleotide sequence ID" value="NZ_BAABLT010000004.1"/>
</dbReference>
<evidence type="ECO:0000313" key="2">
    <source>
        <dbReference type="EMBL" id="MFD0921218.1"/>
    </source>
</evidence>
<dbReference type="InterPro" id="IPR007278">
    <property type="entry name" value="DUF397"/>
</dbReference>
<protein>
    <submittedName>
        <fullName evidence="2">DUF397 domain-containing protein</fullName>
    </submittedName>
</protein>
<gene>
    <name evidence="2" type="ORF">ACFQ16_15835</name>
</gene>
<comment type="caution">
    <text evidence="2">The sequence shown here is derived from an EMBL/GenBank/DDBJ whole genome shotgun (WGS) entry which is preliminary data.</text>
</comment>
<keyword evidence="3" id="KW-1185">Reference proteome</keyword>
<evidence type="ECO:0000259" key="1">
    <source>
        <dbReference type="Pfam" id="PF04149"/>
    </source>
</evidence>
<proteinExistence type="predicted"/>
<accession>A0ABW3FTM1</accession>
<dbReference type="Pfam" id="PF04149">
    <property type="entry name" value="DUF397"/>
    <property type="match status" value="1"/>
</dbReference>
<organism evidence="2 3">
    <name type="scientific">Saccharopolyspora rosea</name>
    <dbReference type="NCBI Taxonomy" id="524884"/>
    <lineage>
        <taxon>Bacteria</taxon>
        <taxon>Bacillati</taxon>
        <taxon>Actinomycetota</taxon>
        <taxon>Actinomycetes</taxon>
        <taxon>Pseudonocardiales</taxon>
        <taxon>Pseudonocardiaceae</taxon>
        <taxon>Saccharopolyspora</taxon>
    </lineage>
</organism>